<sequence>MMAAARSPNQIMAMYARKKQKLSSPEPAAAESNPAPVPLPAEAKEILGQAAETTRPVRTYSTHPTYPFPIADLPITSAALQAGLAPTSAGKVIKKGDLDLLYFQPFIKSPTANLLYKHLLEELPWYKVMYLARGMTINTPRFTTVFGLDETAFFEPPPNEHEDEAKAGTHIPVAGSRVMSAISKQPVPGNVYQKPPRPIPRCLQELKGFVEQATNETYNFILVNFYADGTHSISPHSDDESFLGHNPCVASLSLGGTRDFVMKHKTKKDLGSEKFALRSGDMVVMRGTTQANWLHSIPKRTGKTQTTMARINVTFRKCINAKGSNNYSHYNVGSGPVHRFVNGSMVQSSTTD</sequence>
<protein>
    <recommendedName>
        <fullName evidence="3">Fe2OG dioxygenase domain-containing protein</fullName>
    </recommendedName>
</protein>
<feature type="binding site" evidence="2">
    <location>
        <position position="316"/>
    </location>
    <ligand>
        <name>2-oxoglutarate</name>
        <dbReference type="ChEBI" id="CHEBI:16810"/>
    </ligand>
</feature>
<feature type="binding site" evidence="2">
    <location>
        <position position="295"/>
    </location>
    <ligand>
        <name>2-oxoglutarate</name>
        <dbReference type="ChEBI" id="CHEBI:16810"/>
    </ligand>
</feature>
<proteinExistence type="inferred from homology"/>
<organism evidence="4 5">
    <name type="scientific">Ceratodon purpureus</name>
    <name type="common">Fire moss</name>
    <name type="synonym">Dicranum purpureum</name>
    <dbReference type="NCBI Taxonomy" id="3225"/>
    <lineage>
        <taxon>Eukaryota</taxon>
        <taxon>Viridiplantae</taxon>
        <taxon>Streptophyta</taxon>
        <taxon>Embryophyta</taxon>
        <taxon>Bryophyta</taxon>
        <taxon>Bryophytina</taxon>
        <taxon>Bryopsida</taxon>
        <taxon>Dicranidae</taxon>
        <taxon>Pseudoditrichales</taxon>
        <taxon>Ditrichaceae</taxon>
        <taxon>Ceratodon</taxon>
    </lineage>
</organism>
<dbReference type="InterPro" id="IPR027450">
    <property type="entry name" value="AlkB-like"/>
</dbReference>
<evidence type="ECO:0000259" key="3">
    <source>
        <dbReference type="PROSITE" id="PS51471"/>
    </source>
</evidence>
<feature type="binding site" evidence="2">
    <location>
        <position position="239"/>
    </location>
    <ligand>
        <name>substrate</name>
    </ligand>
</feature>
<feature type="binding site" evidence="2">
    <location>
        <position position="226"/>
    </location>
    <ligand>
        <name>2-oxoglutarate</name>
        <dbReference type="ChEBI" id="CHEBI:16810"/>
    </ligand>
</feature>
<dbReference type="Gene3D" id="2.60.120.590">
    <property type="entry name" value="Alpha-ketoglutarate-dependent dioxygenase AlkB-like"/>
    <property type="match status" value="1"/>
</dbReference>
<dbReference type="PANTHER" id="PTHR31573">
    <property type="entry name" value="ALPHA-KETOGLUTARATE-DEPENDENT DIOXYGENASE ALKB HOMOLOG 2"/>
    <property type="match status" value="1"/>
</dbReference>
<evidence type="ECO:0000313" key="4">
    <source>
        <dbReference type="EMBL" id="KAG0570320.1"/>
    </source>
</evidence>
<dbReference type="GO" id="GO:0008198">
    <property type="term" value="F:ferrous iron binding"/>
    <property type="evidence" value="ECO:0007669"/>
    <property type="project" value="TreeGrafter"/>
</dbReference>
<comment type="caution">
    <text evidence="4">The sequence shown here is derived from an EMBL/GenBank/DDBJ whole genome shotgun (WGS) entry which is preliminary data.</text>
</comment>
<dbReference type="EMBL" id="CM026427">
    <property type="protein sequence ID" value="KAG0570320.1"/>
    <property type="molecule type" value="Genomic_DNA"/>
</dbReference>
<gene>
    <name evidence="4" type="ORF">KC19_6G153900</name>
</gene>
<name>A0A8T0HG89_CERPU</name>
<evidence type="ECO:0000256" key="1">
    <source>
        <dbReference type="ARBA" id="ARBA00007879"/>
    </source>
</evidence>
<dbReference type="InterPro" id="IPR032852">
    <property type="entry name" value="ALKBH2"/>
</dbReference>
<dbReference type="PROSITE" id="PS51471">
    <property type="entry name" value="FE2OG_OXY"/>
    <property type="match status" value="1"/>
</dbReference>
<feature type="domain" description="Fe2OG dioxygenase" evidence="3">
    <location>
        <begin position="217"/>
        <end position="319"/>
    </location>
</feature>
<dbReference type="InterPro" id="IPR005123">
    <property type="entry name" value="Oxoglu/Fe-dep_dioxygenase_dom"/>
</dbReference>
<reference evidence="4 5" key="1">
    <citation type="submission" date="2020-06" db="EMBL/GenBank/DDBJ databases">
        <title>WGS assembly of Ceratodon purpureus strain R40.</title>
        <authorList>
            <person name="Carey S.B."/>
            <person name="Jenkins J."/>
            <person name="Shu S."/>
            <person name="Lovell J.T."/>
            <person name="Sreedasyam A."/>
            <person name="Maumus F."/>
            <person name="Tiley G.P."/>
            <person name="Fernandez-Pozo N."/>
            <person name="Barry K."/>
            <person name="Chen C."/>
            <person name="Wang M."/>
            <person name="Lipzen A."/>
            <person name="Daum C."/>
            <person name="Saski C.A."/>
            <person name="Payton A.C."/>
            <person name="Mcbreen J.C."/>
            <person name="Conrad R.E."/>
            <person name="Kollar L.M."/>
            <person name="Olsson S."/>
            <person name="Huttunen S."/>
            <person name="Landis J.B."/>
            <person name="Wickett N.J."/>
            <person name="Johnson M.G."/>
            <person name="Rensing S.A."/>
            <person name="Grimwood J."/>
            <person name="Schmutz J."/>
            <person name="Mcdaniel S.F."/>
        </authorList>
    </citation>
    <scope>NUCLEOTIDE SEQUENCE [LARGE SCALE GENOMIC DNA]</scope>
    <source>
        <strain evidence="4 5">R40</strain>
    </source>
</reference>
<dbReference type="GO" id="GO:0035516">
    <property type="term" value="F:broad specificity oxidative DNA demethylase activity"/>
    <property type="evidence" value="ECO:0007669"/>
    <property type="project" value="TreeGrafter"/>
</dbReference>
<accession>A0A8T0HG89</accession>
<dbReference type="InterPro" id="IPR037151">
    <property type="entry name" value="AlkB-like_sf"/>
</dbReference>
<feature type="binding site" evidence="2">
    <location>
        <position position="224"/>
    </location>
    <ligand>
        <name>2-oxoglutarate</name>
        <dbReference type="ChEBI" id="CHEBI:16810"/>
    </ligand>
</feature>
<feature type="binding site" evidence="2">
    <location>
        <position position="314"/>
    </location>
    <ligand>
        <name>2-oxoglutarate</name>
        <dbReference type="ChEBI" id="CHEBI:16810"/>
    </ligand>
</feature>
<feature type="binding site" evidence="2">
    <location>
        <position position="236"/>
    </location>
    <ligand>
        <name>2-oxoglutarate</name>
        <dbReference type="ChEBI" id="CHEBI:16810"/>
    </ligand>
</feature>
<dbReference type="SUPFAM" id="SSF51197">
    <property type="entry name" value="Clavaminate synthase-like"/>
    <property type="match status" value="1"/>
</dbReference>
<evidence type="ECO:0000313" key="5">
    <source>
        <dbReference type="Proteomes" id="UP000822688"/>
    </source>
</evidence>
<dbReference type="Proteomes" id="UP000822688">
    <property type="component" value="Chromosome 6"/>
</dbReference>
<dbReference type="GO" id="GO:0051747">
    <property type="term" value="F:cytosine C-5 DNA demethylase activity"/>
    <property type="evidence" value="ECO:0007669"/>
    <property type="project" value="TreeGrafter"/>
</dbReference>
<evidence type="ECO:0000256" key="2">
    <source>
        <dbReference type="PIRSR" id="PIRSR632852-1"/>
    </source>
</evidence>
<feature type="binding site" evidence="2">
    <location>
        <position position="310"/>
    </location>
    <ligand>
        <name>2-oxoglutarate</name>
        <dbReference type="ChEBI" id="CHEBI:16810"/>
    </ligand>
</feature>
<dbReference type="GO" id="GO:0006307">
    <property type="term" value="P:DNA alkylation repair"/>
    <property type="evidence" value="ECO:0007669"/>
    <property type="project" value="TreeGrafter"/>
</dbReference>
<comment type="similarity">
    <text evidence="1">Belongs to the alkB family.</text>
</comment>
<dbReference type="Pfam" id="PF13532">
    <property type="entry name" value="2OG-FeII_Oxy_2"/>
    <property type="match status" value="1"/>
</dbReference>
<keyword evidence="5" id="KW-1185">Reference proteome</keyword>
<dbReference type="PANTHER" id="PTHR31573:SF1">
    <property type="entry name" value="DNA OXIDATIVE DEMETHYLASE ALKBH2"/>
    <property type="match status" value="1"/>
</dbReference>
<dbReference type="AlphaFoldDB" id="A0A8T0HG89"/>